<dbReference type="InterPro" id="IPR027450">
    <property type="entry name" value="AlkB-like"/>
</dbReference>
<dbReference type="InterPro" id="IPR005123">
    <property type="entry name" value="Oxoglu/Fe-dep_dioxygenase_dom"/>
</dbReference>
<feature type="domain" description="Fe2OG dioxygenase" evidence="1">
    <location>
        <begin position="108"/>
        <end position="205"/>
    </location>
</feature>
<organism evidence="2 3">
    <name type="scientific">Uruburuella testudinis</name>
    <dbReference type="NCBI Taxonomy" id="1282863"/>
    <lineage>
        <taxon>Bacteria</taxon>
        <taxon>Pseudomonadati</taxon>
        <taxon>Pseudomonadota</taxon>
        <taxon>Betaproteobacteria</taxon>
        <taxon>Neisseriales</taxon>
        <taxon>Neisseriaceae</taxon>
        <taxon>Uruburuella</taxon>
    </lineage>
</organism>
<dbReference type="Gene3D" id="2.60.120.590">
    <property type="entry name" value="Alpha-ketoglutarate-dependent dioxygenase AlkB-like"/>
    <property type="match status" value="1"/>
</dbReference>
<dbReference type="EMBL" id="CP091508">
    <property type="protein sequence ID" value="UOO83166.1"/>
    <property type="molecule type" value="Genomic_DNA"/>
</dbReference>
<keyword evidence="2" id="KW-0223">Dioxygenase</keyword>
<dbReference type="SUPFAM" id="SSF51197">
    <property type="entry name" value="Clavaminate synthase-like"/>
    <property type="match status" value="1"/>
</dbReference>
<dbReference type="InterPro" id="IPR037151">
    <property type="entry name" value="AlkB-like_sf"/>
</dbReference>
<dbReference type="Proteomes" id="UP000829817">
    <property type="component" value="Chromosome"/>
</dbReference>
<dbReference type="GO" id="GO:0051213">
    <property type="term" value="F:dioxygenase activity"/>
    <property type="evidence" value="ECO:0007669"/>
    <property type="project" value="UniProtKB-KW"/>
</dbReference>
<evidence type="ECO:0000259" key="1">
    <source>
        <dbReference type="PROSITE" id="PS51471"/>
    </source>
</evidence>
<evidence type="ECO:0000313" key="3">
    <source>
        <dbReference type="Proteomes" id="UP000829817"/>
    </source>
</evidence>
<dbReference type="InterPro" id="IPR032854">
    <property type="entry name" value="ALKBH3"/>
</dbReference>
<dbReference type="PROSITE" id="PS51471">
    <property type="entry name" value="FE2OG_OXY"/>
    <property type="match status" value="1"/>
</dbReference>
<dbReference type="Pfam" id="PF13532">
    <property type="entry name" value="2OG-FeII_Oxy_2"/>
    <property type="match status" value="1"/>
</dbReference>
<accession>A0ABY4E2M4</accession>
<name>A0ABY4E2M4_9NEIS</name>
<protein>
    <submittedName>
        <fullName evidence="2">Alpha-ketoglutarate-dependent dioxygenase AlkB</fullName>
    </submittedName>
</protein>
<reference evidence="2 3" key="1">
    <citation type="journal article" date="2022" name="Res Sq">
        <title>Evolution of multicellular longitudinally dividing oral cavity symbionts (Neisseriaceae).</title>
        <authorList>
            <person name="Nyongesa S."/>
            <person name="Weber P."/>
            <person name="Bernet E."/>
            <person name="Pullido F."/>
            <person name="Nieckarz M."/>
            <person name="Delaby M."/>
            <person name="Nieves C."/>
            <person name="Viehboeck T."/>
            <person name="Krause N."/>
            <person name="Rivera-Millot A."/>
            <person name="Nakamura A."/>
            <person name="Vischer N."/>
            <person name="VanNieuwenhze M."/>
            <person name="Brun Y."/>
            <person name="Cava F."/>
            <person name="Bulgheresi S."/>
            <person name="Veyrier F."/>
        </authorList>
    </citation>
    <scope>NUCLEOTIDE SEQUENCE [LARGE SCALE GENOMIC DNA]</scope>
    <source>
        <strain evidence="2 3">CCUG 63373m</strain>
    </source>
</reference>
<gene>
    <name evidence="2" type="ORF">LVJ83_01020</name>
</gene>
<keyword evidence="2" id="KW-0560">Oxidoreductase</keyword>
<evidence type="ECO:0000313" key="2">
    <source>
        <dbReference type="EMBL" id="UOO83166.1"/>
    </source>
</evidence>
<dbReference type="PANTHER" id="PTHR31212">
    <property type="entry name" value="ALPHA-KETOGLUTARATE-DEPENDENT DIOXYGENASE ALKB HOMOLOG 3"/>
    <property type="match status" value="1"/>
</dbReference>
<proteinExistence type="predicted"/>
<keyword evidence="3" id="KW-1185">Reference proteome</keyword>
<dbReference type="PANTHER" id="PTHR31212:SF4">
    <property type="entry name" value="ALPHA-KETOGLUTARATE-DEPENDENT DIOXYGENASE ALKB HOMOLOG 3"/>
    <property type="match status" value="1"/>
</dbReference>
<sequence>MMNGFDLFRQPDENLLPFDGTVNDYGLLMPSAEADACLHSLLHDIAWQHDEVVVAGRRITTARQVAWYGQAGFRYAYSGVVHEALPWQQQPLLLRLKALVEAQIGDTAFNSCLLNLYRNGREGMAWHSDNEAALGRQTVIASLSFGAARKFAFKHKTRGDKREIMLQHGQLLVMRGDTQQYWLHALMKSSRISEPRINLTFRTFIAPG</sequence>